<feature type="region of interest" description="Disordered" evidence="1">
    <location>
        <begin position="796"/>
        <end position="826"/>
    </location>
</feature>
<evidence type="ECO:0000256" key="1">
    <source>
        <dbReference type="SAM" id="MobiDB-lite"/>
    </source>
</evidence>
<proteinExistence type="predicted"/>
<name>A0AAW3AUR2_9TRYP</name>
<sequence>MESDAFPTLSFASSPPPQLPQALGNTDNAISGQENVANVSAAGPGDRPTAAPTWLRRQELTRSTLPPPLNSVALPSQNANVQTNATRVTSASFDPEVHSNVAPPALPRLAALSAPVAPPEPGGDAAAAGMSHQHPSAALQIPFKSRYPEVTHTPPLLGAHSGCDGGDTSLLQQPPSEDGGHCDPPPPTAGARVLPWWKRILVDAAYRQRLMQLSTEGYHEELRLLRDTPELLSSGAQMEVRKVWRERRWMDDELEKAERRQSKSDVVCQHEAHGVASGIATLSSSFTPYHVSTTESGAQQRHVAAPMMDEVDEVVVMAQHVVFSVKDDEIASRFSTKHPRSIIDTSAVETVQRVALGAMPPAQHAREQWLQEHAVRQHLTSLRRFSCSTSYELKARLARDVIAGRVDVPMQTAITDAVLNEQQGSLPSAGGRATTRRHALQDVYVFPPPQHSNSNAAVRQRRWCEGELLASTTPLIWQLPLRKPRMPTTPLWQRSRLPPGMWAVEAACKDVTRTEASLHASAVRDPLVVAKRPAAIKGSAEALIHHEGTPNCRETVATRADAVTDAEPRHDNTRVRRQEAAAACVDGTENLYGLQYVWPSPLPPGGFIRVSPDPRFAMWPDSEDETGDGGLLGTMEKYEDSQARGLHAGDGGRINGDVGYSIARLSRGASQHQGRQAQMRRLARRVNHRTHKLCWLHSIGRVSVRYSDLTLSDSDGSSSGCTSPTASVLRDTRLAAEAKKANRKAPHLPMLPGDGKACRHQWRRQERVGDPSRRARPVYDGALNINIYAKVIQSQGNDVATDKRSSTGASPLRRASQHQHQQAKNATTTAHRFLGCYRQSRLLIHFKLYCRALYEEQRLRCGGPGTHVIGRAGGNAPEYTPATEGLLAGVPVIPHPVLKLQEHAPSLRKPYAHRVPVASTMSGCRCWEGLYPPLGTDLAAPAQQAWRQLRQSILVRQALRDVYDELPHDKEGLLDKRTFVLFVLQLLELFFPTRLPVVAHIAIAEEEWAYRGTTEHVGPQTFHEKFFAFPLIFYRDAATLTEAPLVEFWTLIRVCFDAQKRMQKSAAPTGKSGDALQPSSLSLLMPLTHFTTEQLDTLLSCPPPAFDADVYDRYCLLRQAFRDDLKVRAAPRGHQYGVARALVEKRQQKKSLRHGHWTPQQRKSTEKPIGSLKAYRAHLGLADATRRIEIEAAAQQERDSRQRRLEEQEHEALLEQSLYYHARISRVQSRTATAISGIENVCSAWELHRTDVYPAPREDENDDARPREEEDVEELLLKYLDDVPLDVFDGQVSLRERYHLHVRFQQERRNHLFPSSQPRPEPSPSVTLADGGRSAALPSANPIAQTTSLRRRVKAESKAQRRTPGSAEARFLLDGTRDVSGGGGGDSTPPTVSYAAGTYPPRTMPRMMSPSRVRPMKGAPGTSSAARIPKRRAAHLSVSRVDSNGKIGSPSPFASFYATAASHWPHTRSPTARGIQREGLAASHREGGVSGLCPGKDDDDLLAATASGPSHIGGRNTSFDCKGAAAPPRLLARPTTQTGWGTPFLPVSPLLAPHDGDAPISCGGSGAASMHVNARRDASPLLQHSPPLMPATATSTTEPATTELTSIMFRGLGVEAMNAAPRSVPWISQWGSTMTQDVGARPLRAPALPTAHVSAPSASLHYAQRLRVQRRLQQQYKQQFNSTAKAAAGVAGNH</sequence>
<evidence type="ECO:0000313" key="3">
    <source>
        <dbReference type="Proteomes" id="UP001500131"/>
    </source>
</evidence>
<accession>A0AAW3AUR2</accession>
<gene>
    <name evidence="2" type="ORF">Q4I31_001505</name>
</gene>
<comment type="caution">
    <text evidence="2">The sequence shown here is derived from an EMBL/GenBank/DDBJ whole genome shotgun (WGS) entry which is preliminary data.</text>
</comment>
<evidence type="ECO:0008006" key="4">
    <source>
        <dbReference type="Google" id="ProtNLM"/>
    </source>
</evidence>
<reference evidence="2 3" key="1">
    <citation type="submission" date="2024-02" db="EMBL/GenBank/DDBJ databases">
        <title>FIRST GENOME SEQUENCES OF Leishmania (Viannia) shawi, Leishmania (Viannia) lindenbergi AND Leishmania (Viannia) utingensis.</title>
        <authorList>
            <person name="Resadore F."/>
            <person name="Custodio M.G.F."/>
            <person name="Boite M.C."/>
            <person name="Cupolillo E."/>
            <person name="Ferreira G.E.M."/>
        </authorList>
    </citation>
    <scope>NUCLEOTIDE SEQUENCE [LARGE SCALE GENOMIC DNA]</scope>
    <source>
        <strain evidence="2 3">MHOM/BR/1966/M15733</strain>
    </source>
</reference>
<feature type="region of interest" description="Disordered" evidence="1">
    <location>
        <begin position="740"/>
        <end position="775"/>
    </location>
</feature>
<feature type="region of interest" description="Disordered" evidence="1">
    <location>
        <begin position="164"/>
        <end position="187"/>
    </location>
</feature>
<evidence type="ECO:0000313" key="2">
    <source>
        <dbReference type="EMBL" id="KAL0511537.1"/>
    </source>
</evidence>
<feature type="region of interest" description="Disordered" evidence="1">
    <location>
        <begin position="1309"/>
        <end position="1443"/>
    </location>
</feature>
<feature type="region of interest" description="Disordered" evidence="1">
    <location>
        <begin position="1"/>
        <end position="27"/>
    </location>
</feature>
<dbReference type="EMBL" id="JBAMZK010000010">
    <property type="protein sequence ID" value="KAL0511537.1"/>
    <property type="molecule type" value="Genomic_DNA"/>
</dbReference>
<dbReference type="Proteomes" id="UP001500131">
    <property type="component" value="Unassembled WGS sequence"/>
</dbReference>
<feature type="compositionally biased region" description="Basic and acidic residues" evidence="1">
    <location>
        <begin position="763"/>
        <end position="773"/>
    </location>
</feature>
<organism evidence="2 3">
    <name type="scientific">Leishmania lindenbergi</name>
    <dbReference type="NCBI Taxonomy" id="651832"/>
    <lineage>
        <taxon>Eukaryota</taxon>
        <taxon>Discoba</taxon>
        <taxon>Euglenozoa</taxon>
        <taxon>Kinetoplastea</taxon>
        <taxon>Metakinetoplastina</taxon>
        <taxon>Trypanosomatida</taxon>
        <taxon>Trypanosomatidae</taxon>
        <taxon>Leishmaniinae</taxon>
        <taxon>Leishmania</taxon>
    </lineage>
</organism>
<protein>
    <recommendedName>
        <fullName evidence="4">EF-hand domain-containing protein</fullName>
    </recommendedName>
</protein>
<feature type="compositionally biased region" description="Low complexity" evidence="1">
    <location>
        <begin position="1400"/>
        <end position="1413"/>
    </location>
</feature>
<keyword evidence="3" id="KW-1185">Reference proteome</keyword>